<evidence type="ECO:0000313" key="4">
    <source>
        <dbReference type="Proteomes" id="UP001472677"/>
    </source>
</evidence>
<accession>A0ABR2DBE0</accession>
<dbReference type="EMBL" id="JBBPBM010000031">
    <property type="protein sequence ID" value="KAK8534633.1"/>
    <property type="molecule type" value="Genomic_DNA"/>
</dbReference>
<gene>
    <name evidence="3" type="ORF">V6N12_057277</name>
</gene>
<sequence length="534" mass="60737">MIKSMQEVNACGGIDARELSLVSGLEVPPKFKTPDFEKFEGTTCPSSHLTMYCRKMSLFLDNEKLLIHCFQDSLVGSAARWYTQLSRANIRTWRDLSKAFLEQYKHIADMVPGRAALQMSTQSSSKPESRNRGEKKEKPTFTPIPIWYEELFPQLVESRLVAPRYIAPMQPPFPPWFNPNVKYDYHGGNPGHHIDNCTAFKYVVEQLLKVGILSFEATEKNPLPNHKGVNDVIEGNNAKIKENLSYVITPMKWEWERLIESGILITSCVTSKTDGFCEYHERKGHEIQECEEFKQLIQAMMDNRELEFFTKICGSESKDVCTSEDAPLQGNFMDRKPLVIKVCPKGSEAVATTTSGLVTRTPAPFPYKDSKQVPWKYECEALGLQKAEENVNEVGNFTRSGRCYFTQPEALPSNDHKKKTPVGEADGNFCNELEPEYHEPVKESKEKEFLKILKQSEFNVVEQLNKLPARISMLSLLLSSEPHRNTLLKLLNQTFVPKEISIDMVDRLVGNIAMDNFISFSDEEIPRDARGVGT</sequence>
<evidence type="ECO:0000259" key="2">
    <source>
        <dbReference type="Pfam" id="PF03732"/>
    </source>
</evidence>
<protein>
    <recommendedName>
        <fullName evidence="2">Retrotransposon gag domain-containing protein</fullName>
    </recommendedName>
</protein>
<reference evidence="3 4" key="1">
    <citation type="journal article" date="2024" name="G3 (Bethesda)">
        <title>Genome assembly of Hibiscus sabdariffa L. provides insights into metabolisms of medicinal natural products.</title>
        <authorList>
            <person name="Kim T."/>
        </authorList>
    </citation>
    <scope>NUCLEOTIDE SEQUENCE [LARGE SCALE GENOMIC DNA]</scope>
    <source>
        <strain evidence="3">TK-2024</strain>
        <tissue evidence="3">Old leaves</tissue>
    </source>
</reference>
<dbReference type="Proteomes" id="UP001472677">
    <property type="component" value="Unassembled WGS sequence"/>
</dbReference>
<proteinExistence type="predicted"/>
<feature type="region of interest" description="Disordered" evidence="1">
    <location>
        <begin position="118"/>
        <end position="138"/>
    </location>
</feature>
<feature type="compositionally biased region" description="Basic and acidic residues" evidence="1">
    <location>
        <begin position="127"/>
        <end position="138"/>
    </location>
</feature>
<name>A0ABR2DBE0_9ROSI</name>
<dbReference type="PANTHER" id="PTHR32108:SF9">
    <property type="entry name" value="REVERSE TRANSCRIPTASE RNASE H-LIKE DOMAIN-CONTAINING PROTEIN"/>
    <property type="match status" value="1"/>
</dbReference>
<dbReference type="Pfam" id="PF03732">
    <property type="entry name" value="Retrotrans_gag"/>
    <property type="match status" value="1"/>
</dbReference>
<evidence type="ECO:0000313" key="3">
    <source>
        <dbReference type="EMBL" id="KAK8534633.1"/>
    </source>
</evidence>
<keyword evidence="4" id="KW-1185">Reference proteome</keyword>
<dbReference type="PANTHER" id="PTHR32108">
    <property type="entry name" value="DNA-DIRECTED RNA POLYMERASE SUBUNIT ALPHA"/>
    <property type="match status" value="1"/>
</dbReference>
<organism evidence="3 4">
    <name type="scientific">Hibiscus sabdariffa</name>
    <name type="common">roselle</name>
    <dbReference type="NCBI Taxonomy" id="183260"/>
    <lineage>
        <taxon>Eukaryota</taxon>
        <taxon>Viridiplantae</taxon>
        <taxon>Streptophyta</taxon>
        <taxon>Embryophyta</taxon>
        <taxon>Tracheophyta</taxon>
        <taxon>Spermatophyta</taxon>
        <taxon>Magnoliopsida</taxon>
        <taxon>eudicotyledons</taxon>
        <taxon>Gunneridae</taxon>
        <taxon>Pentapetalae</taxon>
        <taxon>rosids</taxon>
        <taxon>malvids</taxon>
        <taxon>Malvales</taxon>
        <taxon>Malvaceae</taxon>
        <taxon>Malvoideae</taxon>
        <taxon>Hibiscus</taxon>
    </lineage>
</organism>
<dbReference type="InterPro" id="IPR005162">
    <property type="entry name" value="Retrotrans_gag_dom"/>
</dbReference>
<comment type="caution">
    <text evidence="3">The sequence shown here is derived from an EMBL/GenBank/DDBJ whole genome shotgun (WGS) entry which is preliminary data.</text>
</comment>
<feature type="domain" description="Retrotransposon gag" evidence="2">
    <location>
        <begin position="73"/>
        <end position="122"/>
    </location>
</feature>
<evidence type="ECO:0000256" key="1">
    <source>
        <dbReference type="SAM" id="MobiDB-lite"/>
    </source>
</evidence>